<organism evidence="2 3">
    <name type="scientific">Orlajensenia flava</name>
    <dbReference type="NCBI Taxonomy" id="2565934"/>
    <lineage>
        <taxon>Bacteria</taxon>
        <taxon>Bacillati</taxon>
        <taxon>Actinomycetota</taxon>
        <taxon>Actinomycetes</taxon>
        <taxon>Micrococcales</taxon>
        <taxon>Microbacteriaceae</taxon>
        <taxon>Orlajensenia</taxon>
    </lineage>
</organism>
<dbReference type="Pfam" id="PF03167">
    <property type="entry name" value="UDG"/>
    <property type="match status" value="1"/>
</dbReference>
<evidence type="ECO:0000313" key="3">
    <source>
        <dbReference type="Proteomes" id="UP000307380"/>
    </source>
</evidence>
<name>A0A4S4FV30_9MICO</name>
<sequence>MIHLTAFLGLLDAVPIAPDAEQLYDASTRDGALRRSNLLRFLSLVDERRPDAVLIGEAPGWRGNTNTGIPFTSVRELSARPGLVTGHPDGDGFLAPEHPTAPWEASSASVWKALGQWERPLPFIWAISPTHPFVAGDRLTNRTPRPDEVRAGTPVAVELIRASGVETVIAIGRKAEHALAASGVEAVAVRHPAQGGAAVFAEQMAALGRG</sequence>
<keyword evidence="3" id="KW-1185">Reference proteome</keyword>
<proteinExistence type="predicted"/>
<dbReference type="AlphaFoldDB" id="A0A4S4FV30"/>
<feature type="domain" description="Uracil-DNA glycosylase-like" evidence="1">
    <location>
        <begin position="47"/>
        <end position="193"/>
    </location>
</feature>
<dbReference type="OrthoDB" id="4977218at2"/>
<protein>
    <recommendedName>
        <fullName evidence="1">Uracil-DNA glycosylase-like domain-containing protein</fullName>
    </recommendedName>
</protein>
<reference evidence="2 3" key="1">
    <citation type="submission" date="2019-04" db="EMBL/GenBank/DDBJ databases">
        <authorList>
            <person name="Jiang L."/>
        </authorList>
    </citation>
    <scope>NUCLEOTIDE SEQUENCE [LARGE SCALE GENOMIC DNA]</scope>
    <source>
        <strain evidence="2 3">YIM 131861</strain>
    </source>
</reference>
<accession>A0A4S4FV30</accession>
<gene>
    <name evidence="2" type="ORF">E6C70_10520</name>
</gene>
<evidence type="ECO:0000313" key="2">
    <source>
        <dbReference type="EMBL" id="THG33872.1"/>
    </source>
</evidence>
<dbReference type="EMBL" id="SSSN01000007">
    <property type="protein sequence ID" value="THG33872.1"/>
    <property type="molecule type" value="Genomic_DNA"/>
</dbReference>
<comment type="caution">
    <text evidence="2">The sequence shown here is derived from an EMBL/GenBank/DDBJ whole genome shotgun (WGS) entry which is preliminary data.</text>
</comment>
<evidence type="ECO:0000259" key="1">
    <source>
        <dbReference type="Pfam" id="PF03167"/>
    </source>
</evidence>
<dbReference type="RefSeq" id="WP_136424511.1">
    <property type="nucleotide sequence ID" value="NZ_SSSN01000007.1"/>
</dbReference>
<dbReference type="Gene3D" id="3.40.470.10">
    <property type="entry name" value="Uracil-DNA glycosylase-like domain"/>
    <property type="match status" value="1"/>
</dbReference>
<dbReference type="Proteomes" id="UP000307380">
    <property type="component" value="Unassembled WGS sequence"/>
</dbReference>
<dbReference type="InterPro" id="IPR005122">
    <property type="entry name" value="Uracil-DNA_glycosylase-like"/>
</dbReference>
<dbReference type="SUPFAM" id="SSF52141">
    <property type="entry name" value="Uracil-DNA glycosylase-like"/>
    <property type="match status" value="1"/>
</dbReference>
<dbReference type="InterPro" id="IPR036895">
    <property type="entry name" value="Uracil-DNA_glycosylase-like_sf"/>
</dbReference>
<dbReference type="CDD" id="cd10035">
    <property type="entry name" value="UDG_like"/>
    <property type="match status" value="1"/>
</dbReference>